<dbReference type="AlphaFoldDB" id="A0A292YEM4"/>
<sequence>MMVAKYRIRECLQHCEGIYNDIQTAMDQVHDHMAKQRLESAMTDMEVCINDCRSALDNV</sequence>
<accession>A0A292YEM4</accession>
<gene>
    <name evidence="1" type="ORF">EFBL_3453</name>
</gene>
<keyword evidence="2" id="KW-1185">Reference proteome</keyword>
<organism evidence="1 2">
    <name type="scientific">Effusibacillus lacus</name>
    <dbReference type="NCBI Taxonomy" id="1348429"/>
    <lineage>
        <taxon>Bacteria</taxon>
        <taxon>Bacillati</taxon>
        <taxon>Bacillota</taxon>
        <taxon>Bacilli</taxon>
        <taxon>Bacillales</taxon>
        <taxon>Alicyclobacillaceae</taxon>
        <taxon>Effusibacillus</taxon>
    </lineage>
</organism>
<comment type="caution">
    <text evidence="1">The sequence shown here is derived from an EMBL/GenBank/DDBJ whole genome shotgun (WGS) entry which is preliminary data.</text>
</comment>
<dbReference type="EMBL" id="BDUF01000109">
    <property type="protein sequence ID" value="GAX91762.1"/>
    <property type="molecule type" value="Genomic_DNA"/>
</dbReference>
<evidence type="ECO:0000313" key="2">
    <source>
        <dbReference type="Proteomes" id="UP000217785"/>
    </source>
</evidence>
<dbReference type="Proteomes" id="UP000217785">
    <property type="component" value="Unassembled WGS sequence"/>
</dbReference>
<proteinExistence type="predicted"/>
<evidence type="ECO:0000313" key="1">
    <source>
        <dbReference type="EMBL" id="GAX91762.1"/>
    </source>
</evidence>
<name>A0A292YEM4_9BACL</name>
<protein>
    <submittedName>
        <fullName evidence="1">Uncharacterized protein</fullName>
    </submittedName>
</protein>
<reference evidence="2" key="1">
    <citation type="submission" date="2017-07" db="EMBL/GenBank/DDBJ databases">
        <title>Draft genome sequence of Effusibacillus lacus strain skLN1.</title>
        <authorList>
            <person name="Watanabe M."/>
            <person name="Kojima H."/>
            <person name="Fukui M."/>
        </authorList>
    </citation>
    <scope>NUCLEOTIDE SEQUENCE [LARGE SCALE GENOMIC DNA]</scope>
    <source>
        <strain evidence="2">skLN1</strain>
    </source>
</reference>